<dbReference type="EMBL" id="CM037153">
    <property type="protein sequence ID" value="KAH7858051.1"/>
    <property type="molecule type" value="Genomic_DNA"/>
</dbReference>
<comment type="caution">
    <text evidence="1">The sequence shown here is derived from an EMBL/GenBank/DDBJ whole genome shotgun (WGS) entry which is preliminary data.</text>
</comment>
<reference evidence="1 2" key="1">
    <citation type="journal article" date="2021" name="Hortic Res">
        <title>High-quality reference genome and annotation aids understanding of berry development for evergreen blueberry (Vaccinium darrowii).</title>
        <authorList>
            <person name="Yu J."/>
            <person name="Hulse-Kemp A.M."/>
            <person name="Babiker E."/>
            <person name="Staton M."/>
        </authorList>
    </citation>
    <scope>NUCLEOTIDE SEQUENCE [LARGE SCALE GENOMIC DNA]</scope>
    <source>
        <strain evidence="2">cv. NJ 8807/NJ 8810</strain>
        <tissue evidence="1">Young leaf</tissue>
    </source>
</reference>
<keyword evidence="2" id="KW-1185">Reference proteome</keyword>
<name>A0ACB7YWL8_9ERIC</name>
<gene>
    <name evidence="1" type="ORF">Vadar_019525</name>
</gene>
<evidence type="ECO:0000313" key="1">
    <source>
        <dbReference type="EMBL" id="KAH7858051.1"/>
    </source>
</evidence>
<protein>
    <submittedName>
        <fullName evidence="1">Uncharacterized protein</fullName>
    </submittedName>
</protein>
<organism evidence="1 2">
    <name type="scientific">Vaccinium darrowii</name>
    <dbReference type="NCBI Taxonomy" id="229202"/>
    <lineage>
        <taxon>Eukaryota</taxon>
        <taxon>Viridiplantae</taxon>
        <taxon>Streptophyta</taxon>
        <taxon>Embryophyta</taxon>
        <taxon>Tracheophyta</taxon>
        <taxon>Spermatophyta</taxon>
        <taxon>Magnoliopsida</taxon>
        <taxon>eudicotyledons</taxon>
        <taxon>Gunneridae</taxon>
        <taxon>Pentapetalae</taxon>
        <taxon>asterids</taxon>
        <taxon>Ericales</taxon>
        <taxon>Ericaceae</taxon>
        <taxon>Vaccinioideae</taxon>
        <taxon>Vaccinieae</taxon>
        <taxon>Vaccinium</taxon>
    </lineage>
</organism>
<evidence type="ECO:0000313" key="2">
    <source>
        <dbReference type="Proteomes" id="UP000828048"/>
    </source>
</evidence>
<accession>A0ACB7YWL8</accession>
<dbReference type="Proteomes" id="UP000828048">
    <property type="component" value="Chromosome 3"/>
</dbReference>
<proteinExistence type="predicted"/>
<sequence length="246" mass="28199">MKRRWSRCISQYNLIFYCLHPGFKKWEKLISNLGLINILDSRKYVTTERFNEGQLYVGLCRATTAAKIEVILDSPDITSPLPQYTKDIVYHEILNEAQSDNMAIDEDTPMEALRDLWFAAFPDVALREDEEAFNVLYCLAFAMMDAQWLAMRASCLSPLVEQVLALWWEENISYLNDRACHIRAKSKFLRCSVQLISTFSIADVLFSCGGNEELISGHLVLMLYREKRMSENASSGATSIRVKTTP</sequence>